<dbReference type="Pfam" id="PF22936">
    <property type="entry name" value="Pol_BBD"/>
    <property type="match status" value="1"/>
</dbReference>
<dbReference type="EMBL" id="BKCJ010008073">
    <property type="protein sequence ID" value="GEU80413.1"/>
    <property type="molecule type" value="Genomic_DNA"/>
</dbReference>
<dbReference type="AlphaFoldDB" id="A0A6L2N2V3"/>
<organism evidence="3">
    <name type="scientific">Tanacetum cinerariifolium</name>
    <name type="common">Dalmatian daisy</name>
    <name type="synonym">Chrysanthemum cinerariifolium</name>
    <dbReference type="NCBI Taxonomy" id="118510"/>
    <lineage>
        <taxon>Eukaryota</taxon>
        <taxon>Viridiplantae</taxon>
        <taxon>Streptophyta</taxon>
        <taxon>Embryophyta</taxon>
        <taxon>Tracheophyta</taxon>
        <taxon>Spermatophyta</taxon>
        <taxon>Magnoliopsida</taxon>
        <taxon>eudicotyledons</taxon>
        <taxon>Gunneridae</taxon>
        <taxon>Pentapetalae</taxon>
        <taxon>asterids</taxon>
        <taxon>campanulids</taxon>
        <taxon>Asterales</taxon>
        <taxon>Asteraceae</taxon>
        <taxon>Asteroideae</taxon>
        <taxon>Anthemideae</taxon>
        <taxon>Anthemidinae</taxon>
        <taxon>Tanacetum</taxon>
    </lineage>
</organism>
<comment type="caution">
    <text evidence="3">The sequence shown here is derived from an EMBL/GenBank/DDBJ whole genome shotgun (WGS) entry which is preliminary data.</text>
</comment>
<accession>A0A6L2N2V3</accession>
<proteinExistence type="predicted"/>
<evidence type="ECO:0000256" key="1">
    <source>
        <dbReference type="SAM" id="MobiDB-lite"/>
    </source>
</evidence>
<feature type="region of interest" description="Disordered" evidence="1">
    <location>
        <begin position="231"/>
        <end position="386"/>
    </location>
</feature>
<reference evidence="3" key="1">
    <citation type="journal article" date="2019" name="Sci. Rep.">
        <title>Draft genome of Tanacetum cinerariifolium, the natural source of mosquito coil.</title>
        <authorList>
            <person name="Yamashiro T."/>
            <person name="Shiraishi A."/>
            <person name="Satake H."/>
            <person name="Nakayama K."/>
        </authorList>
    </citation>
    <scope>NUCLEOTIDE SEQUENCE</scope>
</reference>
<sequence length="660" mass="74496">MQQKNQPEIKKPKKVGFIKSLATPKPRKPRFLLRWSPTGKMFDSAGKLVAPSNSESHVDCSNGCSKHMTGNLKLFINFFWKFMGTVRFGNDHVAAIMGFGDLQTMDMTTDQQVALDEALAFLVTSDVPEIYMQEFWATVIVHHHSIYFKMNNKKRIVNLEYFREMLHICPRFPNQTFDELPFEEEILAFLRYLGHSGEIKKITAVNINKLHRPWRLFAAIINKCLRAAPPKTKASVRKTQRSSDTTMPPPMATSTRLSTSAKGKQRAKSSKAKDEGTGIIPWVPNVPTYESDEEISWKSSDKDDDNDVDDQSAAAAADDDNDDDQDSDNDGDDFVHLKLSTLDEEAKNEESFDPIVQTPSQVENSNDESHGMNVGGEKGPDAEDDDEELYRGVNINLEGRDIQMTDVHTTQVLEDTHVTLTLVNPDGQQQSSSVSSQFVTSILNPSHNTCIDYLFESTHQVDVPVMITVVPLLVTAPTLHPPSIPIISQISGLAKQPDCCTSFNELIDTHVDFSAFLMNRLKVDTLTPELLASPTYKLMKGSCKSLVELKFFLEEVYKVTTNQLDWNNPKGQQYLHNLVKPLPLIPNSQGHRVIPFDHFINNDLKYLRGGASIKKYTTSITKTKAVDYRHIQWIEDLVPRTMWSQTPVSYDKYALWGISH</sequence>
<gene>
    <name evidence="3" type="ORF">Tci_052391</name>
</gene>
<feature type="compositionally biased region" description="Polar residues" evidence="1">
    <location>
        <begin position="242"/>
        <end position="262"/>
    </location>
</feature>
<dbReference type="InterPro" id="IPR054722">
    <property type="entry name" value="PolX-like_BBD"/>
</dbReference>
<evidence type="ECO:0000313" key="3">
    <source>
        <dbReference type="EMBL" id="GEU80413.1"/>
    </source>
</evidence>
<evidence type="ECO:0000259" key="2">
    <source>
        <dbReference type="Pfam" id="PF22936"/>
    </source>
</evidence>
<feature type="compositionally biased region" description="Acidic residues" evidence="1">
    <location>
        <begin position="317"/>
        <end position="332"/>
    </location>
</feature>
<protein>
    <submittedName>
        <fullName evidence="3">Integrase, catalytic region, zinc finger, CCHC-type, peptidase aspartic, catalytic</fullName>
    </submittedName>
</protein>
<feature type="domain" description="Retrovirus-related Pol polyprotein from transposon TNT 1-94-like beta-barrel" evidence="2">
    <location>
        <begin position="62"/>
        <end position="116"/>
    </location>
</feature>
<name>A0A6L2N2V3_TANCI</name>